<feature type="DNA-binding region" description="HMG box" evidence="2">
    <location>
        <begin position="45"/>
        <end position="117"/>
    </location>
</feature>
<keyword evidence="6" id="KW-1185">Reference proteome</keyword>
<dbReference type="PROSITE" id="PS50118">
    <property type="entry name" value="HMG_BOX_2"/>
    <property type="match status" value="2"/>
</dbReference>
<dbReference type="InterPro" id="IPR009071">
    <property type="entry name" value="HMG_box_dom"/>
</dbReference>
<dbReference type="Proteomes" id="UP001329825">
    <property type="component" value="Chromosome 4"/>
</dbReference>
<dbReference type="InterPro" id="IPR050342">
    <property type="entry name" value="HMGB"/>
</dbReference>
<organism evidence="5 6">
    <name type="scientific">Kwoniella shivajii</name>
    <dbReference type="NCBI Taxonomy" id="564305"/>
    <lineage>
        <taxon>Eukaryota</taxon>
        <taxon>Fungi</taxon>
        <taxon>Dikarya</taxon>
        <taxon>Basidiomycota</taxon>
        <taxon>Agaricomycotina</taxon>
        <taxon>Tremellomycetes</taxon>
        <taxon>Tremellales</taxon>
        <taxon>Cryptococcaceae</taxon>
        <taxon>Kwoniella</taxon>
    </lineage>
</organism>
<keyword evidence="1 2" id="KW-0238">DNA-binding</keyword>
<dbReference type="Gene3D" id="1.10.30.10">
    <property type="entry name" value="High mobility group box domain"/>
    <property type="match status" value="2"/>
</dbReference>
<proteinExistence type="predicted"/>
<reference evidence="5 6" key="1">
    <citation type="submission" date="2024-01" db="EMBL/GenBank/DDBJ databases">
        <title>Comparative genomics of Cryptococcus and Kwoniella reveals pathogenesis evolution and contrasting modes of karyotype evolution via chromosome fusion or intercentromeric recombination.</title>
        <authorList>
            <person name="Coelho M.A."/>
            <person name="David-Palma M."/>
            <person name="Shea T."/>
            <person name="Bowers K."/>
            <person name="McGinley-Smith S."/>
            <person name="Mohammad A.W."/>
            <person name="Gnirke A."/>
            <person name="Yurkov A.M."/>
            <person name="Nowrousian M."/>
            <person name="Sun S."/>
            <person name="Cuomo C.A."/>
            <person name="Heitman J."/>
        </authorList>
    </citation>
    <scope>NUCLEOTIDE SEQUENCE [LARGE SCALE GENOMIC DNA]</scope>
    <source>
        <strain evidence="5">CBS 11374</strain>
    </source>
</reference>
<feature type="domain" description="HMG box" evidence="4">
    <location>
        <begin position="156"/>
        <end position="229"/>
    </location>
</feature>
<keyword evidence="2" id="KW-0539">Nucleus</keyword>
<accession>A0ABZ1D0S0</accession>
<evidence type="ECO:0000313" key="5">
    <source>
        <dbReference type="EMBL" id="WRT66561.1"/>
    </source>
</evidence>
<dbReference type="RefSeq" id="XP_062791301.1">
    <property type="nucleotide sequence ID" value="XM_062935250.1"/>
</dbReference>
<feature type="DNA-binding region" description="HMG box" evidence="2">
    <location>
        <begin position="156"/>
        <end position="229"/>
    </location>
</feature>
<evidence type="ECO:0000256" key="2">
    <source>
        <dbReference type="PROSITE-ProRule" id="PRU00267"/>
    </source>
</evidence>
<dbReference type="EMBL" id="CP141884">
    <property type="protein sequence ID" value="WRT66561.1"/>
    <property type="molecule type" value="Genomic_DNA"/>
</dbReference>
<evidence type="ECO:0000256" key="1">
    <source>
        <dbReference type="ARBA" id="ARBA00023125"/>
    </source>
</evidence>
<dbReference type="Pfam" id="PF00505">
    <property type="entry name" value="HMG_box"/>
    <property type="match status" value="2"/>
</dbReference>
<dbReference type="SUPFAM" id="SSF47095">
    <property type="entry name" value="HMG-box"/>
    <property type="match status" value="2"/>
</dbReference>
<dbReference type="InterPro" id="IPR036910">
    <property type="entry name" value="HMG_box_dom_sf"/>
</dbReference>
<evidence type="ECO:0000256" key="3">
    <source>
        <dbReference type="SAM" id="MobiDB-lite"/>
    </source>
</evidence>
<feature type="domain" description="HMG box" evidence="4">
    <location>
        <begin position="45"/>
        <end position="117"/>
    </location>
</feature>
<dbReference type="GeneID" id="87955651"/>
<feature type="region of interest" description="Disordered" evidence="3">
    <location>
        <begin position="123"/>
        <end position="147"/>
    </location>
</feature>
<dbReference type="SMART" id="SM00398">
    <property type="entry name" value="HMG"/>
    <property type="match status" value="2"/>
</dbReference>
<evidence type="ECO:0000259" key="4">
    <source>
        <dbReference type="PROSITE" id="PS50118"/>
    </source>
</evidence>
<sequence length="231" mass="25906">MLNLARPALMGIAAPLSARFAVRSFTSSVVVSKKKVVDPTLPVPPKGPPSAYTLFFKSYVLNPSNQTRNEQGKLNMRELATSAGSAWNSLPTTEKDEFEKEAKDARKSYESLYRQFWESTTSETRNEIEKQTGKKVKPPGGKKAYSKTIADRVGNPGKPLTPYFAFAKEIRDGDKVAIPNDLQGTEKLLFISKETGKLWKELTDDAKKTYKDSYTTAKAKWDEWKVTQKDL</sequence>
<protein>
    <recommendedName>
        <fullName evidence="4">HMG box domain-containing protein</fullName>
    </recommendedName>
</protein>
<gene>
    <name evidence="5" type="ORF">IL334_003520</name>
</gene>
<name>A0ABZ1D0S0_9TREE</name>
<dbReference type="PANTHER" id="PTHR48112">
    <property type="entry name" value="HIGH MOBILITY GROUP PROTEIN DSP1"/>
    <property type="match status" value="1"/>
</dbReference>
<evidence type="ECO:0000313" key="6">
    <source>
        <dbReference type="Proteomes" id="UP001329825"/>
    </source>
</evidence>